<comment type="similarity">
    <text evidence="7">Belongs to the adenylate kinase family. AK6 subfamily.</text>
</comment>
<dbReference type="RefSeq" id="WP_112149425.1">
    <property type="nucleotide sequence ID" value="NZ_CATZNA010000096.1"/>
</dbReference>
<feature type="binding site" evidence="7">
    <location>
        <position position="14"/>
    </location>
    <ligand>
        <name>ATP</name>
        <dbReference type="ChEBI" id="CHEBI:30616"/>
    </ligand>
</feature>
<evidence type="ECO:0000256" key="3">
    <source>
        <dbReference type="ARBA" id="ARBA00022679"/>
    </source>
</evidence>
<keyword evidence="5 7" id="KW-0418">Kinase</keyword>
<feature type="binding site" evidence="7">
    <location>
        <position position="10"/>
    </location>
    <ligand>
        <name>ATP</name>
        <dbReference type="ChEBI" id="CHEBI:30616"/>
    </ligand>
</feature>
<dbReference type="InterPro" id="IPR027417">
    <property type="entry name" value="P-loop_NTPase"/>
</dbReference>
<evidence type="ECO:0000313" key="9">
    <source>
        <dbReference type="Proteomes" id="UP000248557"/>
    </source>
</evidence>
<feature type="binding site" evidence="7">
    <location>
        <position position="12"/>
    </location>
    <ligand>
        <name>ATP</name>
        <dbReference type="ChEBI" id="CHEBI:30616"/>
    </ligand>
</feature>
<comment type="catalytic activity">
    <reaction evidence="7">
        <text>AMP + ATP = 2 ADP</text>
        <dbReference type="Rhea" id="RHEA:12973"/>
        <dbReference type="ChEBI" id="CHEBI:30616"/>
        <dbReference type="ChEBI" id="CHEBI:456215"/>
        <dbReference type="ChEBI" id="CHEBI:456216"/>
        <dbReference type="EC" id="2.7.4.3"/>
    </reaction>
</comment>
<dbReference type="InterPro" id="IPR020618">
    <property type="entry name" value="Adenyl_kinase_AK6"/>
</dbReference>
<dbReference type="SUPFAM" id="SSF52540">
    <property type="entry name" value="P-loop containing nucleoside triphosphate hydrolases"/>
    <property type="match status" value="1"/>
</dbReference>
<comment type="subunit">
    <text evidence="7">Interacts with uS11. Not a structural component of 40S pre-ribosomes, but transiently interacts with them by binding to uS11.</text>
</comment>
<evidence type="ECO:0000313" key="8">
    <source>
        <dbReference type="EMBL" id="RAP03364.1"/>
    </source>
</evidence>
<organism evidence="8 9">
    <name type="scientific">Methanosphaera stadtmanae</name>
    <dbReference type="NCBI Taxonomy" id="2317"/>
    <lineage>
        <taxon>Archaea</taxon>
        <taxon>Methanobacteriati</taxon>
        <taxon>Methanobacteriota</taxon>
        <taxon>Methanomada group</taxon>
        <taxon>Methanobacteria</taxon>
        <taxon>Methanobacteriales</taxon>
        <taxon>Methanobacteriaceae</taxon>
        <taxon>Methanosphaera</taxon>
    </lineage>
</organism>
<feature type="binding site" evidence="7">
    <location>
        <position position="13"/>
    </location>
    <ligand>
        <name>ATP</name>
        <dbReference type="ChEBI" id="CHEBI:30616"/>
    </ligand>
</feature>
<keyword evidence="6 7" id="KW-0067">ATP-binding</keyword>
<feature type="binding site" evidence="7">
    <location>
        <position position="107"/>
    </location>
    <ligand>
        <name>ATP</name>
        <dbReference type="ChEBI" id="CHEBI:30616"/>
    </ligand>
</feature>
<comment type="catalytic activity">
    <reaction evidence="7">
        <text>ATP + H2O = ADP + phosphate + H(+)</text>
        <dbReference type="Rhea" id="RHEA:13065"/>
        <dbReference type="ChEBI" id="CHEBI:15377"/>
        <dbReference type="ChEBI" id="CHEBI:15378"/>
        <dbReference type="ChEBI" id="CHEBI:30616"/>
        <dbReference type="ChEBI" id="CHEBI:43474"/>
        <dbReference type="ChEBI" id="CHEBI:456216"/>
    </reaction>
</comment>
<evidence type="ECO:0000256" key="5">
    <source>
        <dbReference type="ARBA" id="ARBA00022777"/>
    </source>
</evidence>
<dbReference type="GO" id="GO:0042274">
    <property type="term" value="P:ribosomal small subunit biogenesis"/>
    <property type="evidence" value="ECO:0007669"/>
    <property type="project" value="UniProtKB-UniRule"/>
</dbReference>
<dbReference type="EMBL" id="NGJK01000027">
    <property type="protein sequence ID" value="RAP03364.1"/>
    <property type="molecule type" value="Genomic_DNA"/>
</dbReference>
<dbReference type="GO" id="GO:0004017">
    <property type="term" value="F:AMP kinase activity"/>
    <property type="evidence" value="ECO:0007669"/>
    <property type="project" value="UniProtKB-UniRule"/>
</dbReference>
<dbReference type="GO" id="GO:0005524">
    <property type="term" value="F:ATP binding"/>
    <property type="evidence" value="ECO:0007669"/>
    <property type="project" value="UniProtKB-UniRule"/>
</dbReference>
<dbReference type="EC" id="2.7.4.3" evidence="7"/>
<comment type="caution">
    <text evidence="8">The sequence shown here is derived from an EMBL/GenBank/DDBJ whole genome shotgun (WGS) entry which is preliminary data.</text>
</comment>
<keyword evidence="2 7" id="KW-0698">rRNA processing</keyword>
<dbReference type="HAMAP" id="MF_00039">
    <property type="entry name" value="Adenylate_kinase_AK6"/>
    <property type="match status" value="1"/>
</dbReference>
<dbReference type="Pfam" id="PF13238">
    <property type="entry name" value="AAA_18"/>
    <property type="match status" value="1"/>
</dbReference>
<keyword evidence="1 7" id="KW-0690">Ribosome biogenesis</keyword>
<reference evidence="8 9" key="1">
    <citation type="submission" date="2017-05" db="EMBL/GenBank/DDBJ databases">
        <title>Host range expansion of the Methanosphaera genus to humans and monogastric animals involves recent and extensive reduction in genome content.</title>
        <authorList>
            <person name="Hoedt E.C."/>
            <person name="Volmer J.G."/>
            <person name="Parks D.H."/>
            <person name="Rosewarne C.P."/>
            <person name="Denman S.E."/>
            <person name="Mcsweeney C.S."/>
            <person name="O Cuiv P."/>
            <person name="Hugenholtz P."/>
            <person name="Tyson G.W."/>
            <person name="Morrison M."/>
        </authorList>
    </citation>
    <scope>NUCLEOTIDE SEQUENCE [LARGE SCALE GENOMIC DNA]</scope>
    <source>
        <strain evidence="8 9">PA5</strain>
    </source>
</reference>
<evidence type="ECO:0000256" key="6">
    <source>
        <dbReference type="ARBA" id="ARBA00022840"/>
    </source>
</evidence>
<comment type="function">
    <text evidence="7">Broad-specificity nucleoside monophosphate (NMP) kinase that catalyzes the reversible transfer of the terminal phosphate group between nucleoside triphosphates and monophosphates. Has also ATPase activity. Involved in the late maturation steps of the 30S ribosomal particles, specifically 16S rRNA maturation. While NMP activity is not required for ribosome maturation, ATPase activity is. Associates transiently with small ribosomal subunit protein uS11. ATP hydrolysis breaks the interaction with uS11. May temporarily remove uS11 from the ribosome to enable a conformational change of the ribosomal RNA that is needed for the final maturation step of the small ribosomal subunit.</text>
</comment>
<protein>
    <recommendedName>
        <fullName evidence="7">Putative adenylate kinase</fullName>
        <shortName evidence="7">AK</shortName>
        <ecNumber evidence="7">2.7.4.3</ecNumber>
    </recommendedName>
    <alternativeName>
        <fullName evidence="7">ATP-AMP transphosphorylase</fullName>
    </alternativeName>
</protein>
<dbReference type="PANTHER" id="PTHR12595">
    <property type="entry name" value="POS9-ACTIVATING FACTOR FAP7-RELATED"/>
    <property type="match status" value="1"/>
</dbReference>
<evidence type="ECO:0000256" key="4">
    <source>
        <dbReference type="ARBA" id="ARBA00022741"/>
    </source>
</evidence>
<dbReference type="GO" id="GO:0016887">
    <property type="term" value="F:ATP hydrolysis activity"/>
    <property type="evidence" value="ECO:0007669"/>
    <property type="project" value="InterPro"/>
</dbReference>
<sequence>MMIIITGTPGTGKTTVTKILKNKINAKLISINSLLESYDLTLGTDEVRGYKIVDTIEMIPIVNKIRKECGDNLLIFEGHLAQDYPSSDMVVVLRCNPDILKKRLDSRNWPEKKVKENVSAEILGVCTSESYETYGDIVQEVETSNLTPDEVADILIDIINKKVEYPLGIIDYLGDYFTYLD</sequence>
<evidence type="ECO:0000256" key="7">
    <source>
        <dbReference type="HAMAP-Rule" id="MF_00039"/>
    </source>
</evidence>
<evidence type="ECO:0000256" key="2">
    <source>
        <dbReference type="ARBA" id="ARBA00022552"/>
    </source>
</evidence>
<name>A0A328Q2R0_9EURY</name>
<proteinExistence type="inferred from homology"/>
<dbReference type="Gene3D" id="3.40.50.300">
    <property type="entry name" value="P-loop containing nucleotide triphosphate hydrolases"/>
    <property type="match status" value="1"/>
</dbReference>
<feature type="binding site" evidence="7">
    <location>
        <position position="15"/>
    </location>
    <ligand>
        <name>ATP</name>
        <dbReference type="ChEBI" id="CHEBI:30616"/>
    </ligand>
</feature>
<keyword evidence="3 7" id="KW-0808">Transferase</keyword>
<comment type="caution">
    <text evidence="7">Lacks conserved residue(s) required for the propagation of feature annotation.</text>
</comment>
<feature type="region of interest" description="LID" evidence="7">
    <location>
        <begin position="106"/>
        <end position="116"/>
    </location>
</feature>
<keyword evidence="4 7" id="KW-0547">Nucleotide-binding</keyword>
<accession>A0A328Q2R0</accession>
<dbReference type="Proteomes" id="UP000248557">
    <property type="component" value="Unassembled WGS sequence"/>
</dbReference>
<dbReference type="AlphaFoldDB" id="A0A328Q2R0"/>
<gene>
    <name evidence="8" type="ORF">CA615_02835</name>
</gene>
<evidence type="ECO:0000256" key="1">
    <source>
        <dbReference type="ARBA" id="ARBA00022517"/>
    </source>
</evidence>
<dbReference type="GO" id="GO:0006364">
    <property type="term" value="P:rRNA processing"/>
    <property type="evidence" value="ECO:0007669"/>
    <property type="project" value="UniProtKB-KW"/>
</dbReference>
<dbReference type="PANTHER" id="PTHR12595:SF0">
    <property type="entry name" value="ADENYLATE KINASE ISOENZYME 6"/>
    <property type="match status" value="1"/>
</dbReference>